<gene>
    <name evidence="1" type="ORF">GQ55_7G303200</name>
</gene>
<proteinExistence type="predicted"/>
<dbReference type="Proteomes" id="UP000244336">
    <property type="component" value="Chromosome 7"/>
</dbReference>
<dbReference type="AlphaFoldDB" id="A0A2T7D0M9"/>
<sequence length="77" mass="8756">MYKFNKICMLLILKKCAWPGTERRHMHGMQRSALLEIREFAGWALLLHALSAIPSSRRAQIDQKPPEIIPLGAPASF</sequence>
<keyword evidence="2" id="KW-1185">Reference proteome</keyword>
<evidence type="ECO:0000313" key="1">
    <source>
        <dbReference type="EMBL" id="PUZ49157.1"/>
    </source>
</evidence>
<dbReference type="EMBL" id="CM009755">
    <property type="protein sequence ID" value="PUZ49157.1"/>
    <property type="molecule type" value="Genomic_DNA"/>
</dbReference>
<name>A0A2T7D0M9_9POAL</name>
<dbReference type="Gramene" id="PUZ49157">
    <property type="protein sequence ID" value="PUZ49157"/>
    <property type="gene ID" value="GQ55_7G303200"/>
</dbReference>
<accession>A0A2T7D0M9</accession>
<protein>
    <submittedName>
        <fullName evidence="1">Uncharacterized protein</fullName>
    </submittedName>
</protein>
<evidence type="ECO:0000313" key="2">
    <source>
        <dbReference type="Proteomes" id="UP000244336"/>
    </source>
</evidence>
<reference evidence="1 2" key="1">
    <citation type="submission" date="2018-04" db="EMBL/GenBank/DDBJ databases">
        <title>WGS assembly of Panicum hallii var. hallii HAL2.</title>
        <authorList>
            <person name="Lovell J."/>
            <person name="Jenkins J."/>
            <person name="Lowry D."/>
            <person name="Mamidi S."/>
            <person name="Sreedasyam A."/>
            <person name="Weng X."/>
            <person name="Barry K."/>
            <person name="Bonette J."/>
            <person name="Campitelli B."/>
            <person name="Daum C."/>
            <person name="Gordon S."/>
            <person name="Gould B."/>
            <person name="Lipzen A."/>
            <person name="MacQueen A."/>
            <person name="Palacio-Mejia J."/>
            <person name="Plott C."/>
            <person name="Shakirov E."/>
            <person name="Shu S."/>
            <person name="Yoshinaga Y."/>
            <person name="Zane M."/>
            <person name="Rokhsar D."/>
            <person name="Grimwood J."/>
            <person name="Schmutz J."/>
            <person name="Juenger T."/>
        </authorList>
    </citation>
    <scope>NUCLEOTIDE SEQUENCE [LARGE SCALE GENOMIC DNA]</scope>
    <source>
        <strain evidence="2">cv. HAL2</strain>
    </source>
</reference>
<organism evidence="1 2">
    <name type="scientific">Panicum hallii var. hallii</name>
    <dbReference type="NCBI Taxonomy" id="1504633"/>
    <lineage>
        <taxon>Eukaryota</taxon>
        <taxon>Viridiplantae</taxon>
        <taxon>Streptophyta</taxon>
        <taxon>Embryophyta</taxon>
        <taxon>Tracheophyta</taxon>
        <taxon>Spermatophyta</taxon>
        <taxon>Magnoliopsida</taxon>
        <taxon>Liliopsida</taxon>
        <taxon>Poales</taxon>
        <taxon>Poaceae</taxon>
        <taxon>PACMAD clade</taxon>
        <taxon>Panicoideae</taxon>
        <taxon>Panicodae</taxon>
        <taxon>Paniceae</taxon>
        <taxon>Panicinae</taxon>
        <taxon>Panicum</taxon>
        <taxon>Panicum sect. Panicum</taxon>
    </lineage>
</organism>